<protein>
    <recommendedName>
        <fullName evidence="3 9">Biotin carboxyl carrier protein of acetyl-CoA carboxylase</fullName>
    </recommendedName>
</protein>
<evidence type="ECO:0000256" key="8">
    <source>
        <dbReference type="ARBA" id="ARBA00023267"/>
    </source>
</evidence>
<comment type="pathway">
    <text evidence="2 9">Lipid metabolism; fatty acid biosynthesis.</text>
</comment>
<organism evidence="12 13">
    <name type="scientific">Halomonas ventosae</name>
    <dbReference type="NCBI Taxonomy" id="229007"/>
    <lineage>
        <taxon>Bacteria</taxon>
        <taxon>Pseudomonadati</taxon>
        <taxon>Pseudomonadota</taxon>
        <taxon>Gammaproteobacteria</taxon>
        <taxon>Oceanospirillales</taxon>
        <taxon>Halomonadaceae</taxon>
        <taxon>Halomonas</taxon>
    </lineage>
</organism>
<dbReference type="PANTHER" id="PTHR45266:SF3">
    <property type="entry name" value="OXALOACETATE DECARBOXYLASE ALPHA CHAIN"/>
    <property type="match status" value="1"/>
</dbReference>
<keyword evidence="8 9" id="KW-0092">Biotin</keyword>
<dbReference type="PANTHER" id="PTHR45266">
    <property type="entry name" value="OXALOACETATE DECARBOXYLASE ALPHA CHAIN"/>
    <property type="match status" value="1"/>
</dbReference>
<accession>A0A4R6I5L0</accession>
<dbReference type="NCBIfam" id="TIGR00531">
    <property type="entry name" value="BCCP"/>
    <property type="match status" value="1"/>
</dbReference>
<dbReference type="InterPro" id="IPR001882">
    <property type="entry name" value="Biotin_BS"/>
</dbReference>
<reference evidence="12 13" key="1">
    <citation type="submission" date="2019-03" db="EMBL/GenBank/DDBJ databases">
        <title>Freshwater and sediment microbial communities from various areas in North America, analyzing microbe dynamics in response to fracking.</title>
        <authorList>
            <person name="Lamendella R."/>
        </authorList>
    </citation>
    <scope>NUCLEOTIDE SEQUENCE [LARGE SCALE GENOMIC DNA]</scope>
    <source>
        <strain evidence="12 13">1_TX</strain>
    </source>
</reference>
<evidence type="ECO:0000256" key="7">
    <source>
        <dbReference type="ARBA" id="ARBA00023160"/>
    </source>
</evidence>
<dbReference type="EMBL" id="SNWH01000001">
    <property type="protein sequence ID" value="TDO16577.1"/>
    <property type="molecule type" value="Genomic_DNA"/>
</dbReference>
<evidence type="ECO:0000313" key="12">
    <source>
        <dbReference type="EMBL" id="TDO16577.1"/>
    </source>
</evidence>
<dbReference type="InterPro" id="IPR050709">
    <property type="entry name" value="Biotin_Carboxyl_Carrier/Decarb"/>
</dbReference>
<dbReference type="UniPathway" id="UPA00094"/>
<comment type="function">
    <text evidence="1 9">This protein is a component of the acetyl coenzyme A carboxylase complex; first, biotin carboxylase catalyzes the carboxylation of the carrier protein and then the transcarboxylase transfers the carboxyl group to form malonyl-CoA.</text>
</comment>
<dbReference type="AlphaFoldDB" id="A0A4R6I5L0"/>
<keyword evidence="4 9" id="KW-0444">Lipid biosynthesis</keyword>
<evidence type="ECO:0000256" key="6">
    <source>
        <dbReference type="ARBA" id="ARBA00023098"/>
    </source>
</evidence>
<keyword evidence="13" id="KW-1185">Reference proteome</keyword>
<evidence type="ECO:0000256" key="5">
    <source>
        <dbReference type="ARBA" id="ARBA00022832"/>
    </source>
</evidence>
<evidence type="ECO:0000259" key="11">
    <source>
        <dbReference type="PROSITE" id="PS50968"/>
    </source>
</evidence>
<dbReference type="PROSITE" id="PS50968">
    <property type="entry name" value="BIOTINYL_LIPOYL"/>
    <property type="match status" value="1"/>
</dbReference>
<dbReference type="GO" id="GO:0006633">
    <property type="term" value="P:fatty acid biosynthetic process"/>
    <property type="evidence" value="ECO:0007669"/>
    <property type="project" value="UniProtKB-UniPathway"/>
</dbReference>
<evidence type="ECO:0000256" key="9">
    <source>
        <dbReference type="RuleBase" id="RU364072"/>
    </source>
</evidence>
<keyword evidence="5 9" id="KW-0276">Fatty acid metabolism</keyword>
<dbReference type="CDD" id="cd06850">
    <property type="entry name" value="biotinyl_domain"/>
    <property type="match status" value="1"/>
</dbReference>
<dbReference type="InterPro" id="IPR001249">
    <property type="entry name" value="AcCoA_biotinCC"/>
</dbReference>
<gene>
    <name evidence="12" type="ORF">DFO68_101105</name>
</gene>
<evidence type="ECO:0000313" key="13">
    <source>
        <dbReference type="Proteomes" id="UP000295150"/>
    </source>
</evidence>
<evidence type="ECO:0000256" key="10">
    <source>
        <dbReference type="SAM" id="MobiDB-lite"/>
    </source>
</evidence>
<evidence type="ECO:0000256" key="3">
    <source>
        <dbReference type="ARBA" id="ARBA00017562"/>
    </source>
</evidence>
<dbReference type="InterPro" id="IPR011053">
    <property type="entry name" value="Single_hybrid_motif"/>
</dbReference>
<dbReference type="Proteomes" id="UP000295150">
    <property type="component" value="Unassembled WGS sequence"/>
</dbReference>
<comment type="caution">
    <text evidence="12">The sequence shown here is derived from an EMBL/GenBank/DDBJ whole genome shotgun (WGS) entry which is preliminary data.</text>
</comment>
<dbReference type="GO" id="GO:0003989">
    <property type="term" value="F:acetyl-CoA carboxylase activity"/>
    <property type="evidence" value="ECO:0007669"/>
    <property type="project" value="InterPro"/>
</dbReference>
<keyword evidence="7 9" id="KW-0275">Fatty acid biosynthesis</keyword>
<dbReference type="GO" id="GO:0009317">
    <property type="term" value="C:acetyl-CoA carboxylase complex"/>
    <property type="evidence" value="ECO:0007669"/>
    <property type="project" value="InterPro"/>
</dbReference>
<feature type="compositionally biased region" description="Low complexity" evidence="10">
    <location>
        <begin position="78"/>
        <end position="102"/>
    </location>
</feature>
<dbReference type="Pfam" id="PF00364">
    <property type="entry name" value="Biotin_lipoyl"/>
    <property type="match status" value="1"/>
</dbReference>
<dbReference type="FunFam" id="2.40.50.100:FF:000003">
    <property type="entry name" value="Acetyl-CoA carboxylase biotin carboxyl carrier protein"/>
    <property type="match status" value="1"/>
</dbReference>
<dbReference type="PROSITE" id="PS00188">
    <property type="entry name" value="BIOTIN"/>
    <property type="match status" value="1"/>
</dbReference>
<feature type="region of interest" description="Disordered" evidence="10">
    <location>
        <begin position="63"/>
        <end position="108"/>
    </location>
</feature>
<evidence type="ECO:0000256" key="4">
    <source>
        <dbReference type="ARBA" id="ARBA00022516"/>
    </source>
</evidence>
<proteinExistence type="predicted"/>
<dbReference type="SUPFAM" id="SSF51230">
    <property type="entry name" value="Single hybrid motif"/>
    <property type="match status" value="1"/>
</dbReference>
<sequence>MVNRCLKTRHRVGIYCKLAGIDITRNTPNPIGRDNVMDIRKVKKLIELLEESNISEIEIQEGEESVRISRHPNGTNWQTPMPQAASAASTTQAPSSTAEPAADTAPVYKGHTINSPMVGTFYRSPAPGSKAFVEVGSSVKKGETVCIVEAMKMMNQIEADRDGVIEAFLVEDGEPVEFDQPMLVIA</sequence>
<dbReference type="InterPro" id="IPR000089">
    <property type="entry name" value="Biotin_lipoyl"/>
</dbReference>
<name>A0A4R6I5L0_9GAMM</name>
<dbReference type="Gene3D" id="2.40.50.100">
    <property type="match status" value="1"/>
</dbReference>
<evidence type="ECO:0000256" key="1">
    <source>
        <dbReference type="ARBA" id="ARBA00003761"/>
    </source>
</evidence>
<keyword evidence="6 9" id="KW-0443">Lipid metabolism</keyword>
<dbReference type="PRINTS" id="PR01071">
    <property type="entry name" value="ACOABIOTINCC"/>
</dbReference>
<feature type="domain" description="Lipoyl-binding" evidence="11">
    <location>
        <begin position="110"/>
        <end position="186"/>
    </location>
</feature>
<evidence type="ECO:0000256" key="2">
    <source>
        <dbReference type="ARBA" id="ARBA00005194"/>
    </source>
</evidence>